<sequence>MDISFDLMFGALTLVVAGAALLIAPRERRLEFLMHIAMVTALTIFVVKMNA</sequence>
<comment type="caution">
    <text evidence="2">The sequence shown here is derived from an EMBL/GenBank/DDBJ whole genome shotgun (WGS) entry which is preliminary data.</text>
</comment>
<keyword evidence="1" id="KW-1133">Transmembrane helix</keyword>
<evidence type="ECO:0000313" key="2">
    <source>
        <dbReference type="EMBL" id="MDO1531227.1"/>
    </source>
</evidence>
<evidence type="ECO:0000313" key="3">
    <source>
        <dbReference type="Proteomes" id="UP001169027"/>
    </source>
</evidence>
<feature type="transmembrane region" description="Helical" evidence="1">
    <location>
        <begin position="30"/>
        <end position="47"/>
    </location>
</feature>
<keyword evidence="1" id="KW-0812">Transmembrane</keyword>
<keyword evidence="3" id="KW-1185">Reference proteome</keyword>
<protein>
    <recommendedName>
        <fullName evidence="4">NADH-quinone oxidoreductase subunit N</fullName>
    </recommendedName>
</protein>
<organism evidence="2 3">
    <name type="scientific">Variovorax ginsengisoli</name>
    <dbReference type="NCBI Taxonomy" id="363844"/>
    <lineage>
        <taxon>Bacteria</taxon>
        <taxon>Pseudomonadati</taxon>
        <taxon>Pseudomonadota</taxon>
        <taxon>Betaproteobacteria</taxon>
        <taxon>Burkholderiales</taxon>
        <taxon>Comamonadaceae</taxon>
        <taxon>Variovorax</taxon>
    </lineage>
</organism>
<dbReference type="Proteomes" id="UP001169027">
    <property type="component" value="Unassembled WGS sequence"/>
</dbReference>
<gene>
    <name evidence="2" type="ORF">Q2T77_02915</name>
</gene>
<accession>A0ABT8RYX7</accession>
<dbReference type="RefSeq" id="WP_286519775.1">
    <property type="nucleotide sequence ID" value="NZ_JAUJZH010000002.1"/>
</dbReference>
<name>A0ABT8RYX7_9BURK</name>
<evidence type="ECO:0000256" key="1">
    <source>
        <dbReference type="SAM" id="Phobius"/>
    </source>
</evidence>
<evidence type="ECO:0008006" key="4">
    <source>
        <dbReference type="Google" id="ProtNLM"/>
    </source>
</evidence>
<reference evidence="2" key="1">
    <citation type="submission" date="2023-06" db="EMBL/GenBank/DDBJ databases">
        <authorList>
            <person name="Jiang Y."/>
            <person name="Liu Q."/>
        </authorList>
    </citation>
    <scope>NUCLEOTIDE SEQUENCE</scope>
    <source>
        <strain evidence="2">CGMCC 1.12090</strain>
    </source>
</reference>
<proteinExistence type="predicted"/>
<keyword evidence="1" id="KW-0472">Membrane</keyword>
<feature type="transmembrane region" description="Helical" evidence="1">
    <location>
        <begin position="7"/>
        <end position="24"/>
    </location>
</feature>
<dbReference type="EMBL" id="JAUKVY010000002">
    <property type="protein sequence ID" value="MDO1531227.1"/>
    <property type="molecule type" value="Genomic_DNA"/>
</dbReference>